<feature type="compositionally biased region" description="Low complexity" evidence="1">
    <location>
        <begin position="20"/>
        <end position="41"/>
    </location>
</feature>
<feature type="compositionally biased region" description="Pro residues" evidence="1">
    <location>
        <begin position="421"/>
        <end position="432"/>
    </location>
</feature>
<feature type="region of interest" description="Disordered" evidence="1">
    <location>
        <begin position="1"/>
        <end position="50"/>
    </location>
</feature>
<feature type="compositionally biased region" description="Low complexity" evidence="1">
    <location>
        <begin position="206"/>
        <end position="224"/>
    </location>
</feature>
<accession>A0A835Y9M7</accession>
<name>A0A835Y9M7_9CHLO</name>
<dbReference type="AlphaFoldDB" id="A0A835Y9M7"/>
<protein>
    <submittedName>
        <fullName evidence="2">Uncharacterized protein</fullName>
    </submittedName>
</protein>
<dbReference type="Proteomes" id="UP000612055">
    <property type="component" value="Unassembled WGS sequence"/>
</dbReference>
<comment type="caution">
    <text evidence="2">The sequence shown here is derived from an EMBL/GenBank/DDBJ whole genome shotgun (WGS) entry which is preliminary data.</text>
</comment>
<evidence type="ECO:0000313" key="3">
    <source>
        <dbReference type="Proteomes" id="UP000612055"/>
    </source>
</evidence>
<feature type="region of interest" description="Disordered" evidence="1">
    <location>
        <begin position="406"/>
        <end position="465"/>
    </location>
</feature>
<sequence>MARKKKAGTGAGKHKKKRPAAGSASADAADGASPGQTSGQGSRHGHGGGHHCGGMVPNLYWGAVSMDQLRSTAYPRFVGLPDPSELLPLPGLWAARFVRQDSTCWSALHAGVLTTGLPKEALGLKEPGAARVVGGRNEASHAPLLAAYRHLRSPHALPPPASAAAAAACRRTAAAGLARMLHPPPSAPPQTSAAVHGKAKRGAAGPHADTGDAPHAAAAAAADGSEAQELGGGEGSKHPAAAAAAAAVAAAVTAAAAAAEAASTEGATGAAAAEAQAASELMAVATAAVERWPRNHEERYCRCAAALGTEGLTGVRCAWGRTQEGAALAALMEVFPASSVHEIGLCSVEPALVGAWPALPPLAASPDGLIAHHLLLTGPGAVRAGRGVRRAACCVAVQNSWGRGCAGAGGRRGSCDRGLAPEPPGARAPPPQAGGGEGQAGGPSPSATSSGVGVAGAQGAGGAAPVPPGVAAAQRLQSLVRDLVGAVPLGRGGQEEEEEEEEEGDGAADGEGGEDADSEGADGAEDGTSEGQSGPDAEGGEGPG</sequence>
<gene>
    <name evidence="2" type="ORF">HYH03_005170</name>
</gene>
<keyword evidence="3" id="KW-1185">Reference proteome</keyword>
<feature type="compositionally biased region" description="Gly residues" evidence="1">
    <location>
        <begin position="453"/>
        <end position="462"/>
    </location>
</feature>
<evidence type="ECO:0000313" key="2">
    <source>
        <dbReference type="EMBL" id="KAG2496761.1"/>
    </source>
</evidence>
<feature type="region of interest" description="Disordered" evidence="1">
    <location>
        <begin position="487"/>
        <end position="544"/>
    </location>
</feature>
<feature type="region of interest" description="Disordered" evidence="1">
    <location>
        <begin position="179"/>
        <end position="237"/>
    </location>
</feature>
<evidence type="ECO:0000256" key="1">
    <source>
        <dbReference type="SAM" id="MobiDB-lite"/>
    </source>
</evidence>
<feature type="compositionally biased region" description="Basic residues" evidence="1">
    <location>
        <begin position="1"/>
        <end position="19"/>
    </location>
</feature>
<feature type="compositionally biased region" description="Low complexity" evidence="1">
    <location>
        <begin position="442"/>
        <end position="452"/>
    </location>
</feature>
<proteinExistence type="predicted"/>
<reference evidence="2" key="1">
    <citation type="journal article" date="2020" name="bioRxiv">
        <title>Comparative genomics of Chlamydomonas.</title>
        <authorList>
            <person name="Craig R.J."/>
            <person name="Hasan A.R."/>
            <person name="Ness R.W."/>
            <person name="Keightley P.D."/>
        </authorList>
    </citation>
    <scope>NUCLEOTIDE SEQUENCE</scope>
    <source>
        <strain evidence="2">CCAP 11/70</strain>
    </source>
</reference>
<dbReference type="EMBL" id="JAEHOE010000017">
    <property type="protein sequence ID" value="KAG2496761.1"/>
    <property type="molecule type" value="Genomic_DNA"/>
</dbReference>
<dbReference type="OrthoDB" id="535128at2759"/>
<organism evidence="2 3">
    <name type="scientific">Edaphochlamys debaryana</name>
    <dbReference type="NCBI Taxonomy" id="47281"/>
    <lineage>
        <taxon>Eukaryota</taxon>
        <taxon>Viridiplantae</taxon>
        <taxon>Chlorophyta</taxon>
        <taxon>core chlorophytes</taxon>
        <taxon>Chlorophyceae</taxon>
        <taxon>CS clade</taxon>
        <taxon>Chlamydomonadales</taxon>
        <taxon>Chlamydomonadales incertae sedis</taxon>
        <taxon>Edaphochlamys</taxon>
    </lineage>
</organism>
<feature type="compositionally biased region" description="Acidic residues" evidence="1">
    <location>
        <begin position="495"/>
        <end position="528"/>
    </location>
</feature>